<evidence type="ECO:0000313" key="2">
    <source>
        <dbReference type="Proteomes" id="UP000315751"/>
    </source>
</evidence>
<name>A0A560GKT9_9PROT</name>
<gene>
    <name evidence="1" type="ORF">FBZ90_12413</name>
</gene>
<protein>
    <submittedName>
        <fullName evidence="1">Uncharacterized protein</fullName>
    </submittedName>
</protein>
<keyword evidence="2" id="KW-1185">Reference proteome</keyword>
<dbReference type="AlphaFoldDB" id="A0A560GKT9"/>
<proteinExistence type="predicted"/>
<sequence length="92" mass="9478">MTTFTAALGLSPGMVPPRFAEALFTFQGALERCEAAGIPGHSVLAAALVELMPRLVTAYGADGVADMLATLAVHIRSDMADGGLMAGETTRQ</sequence>
<accession>A0A560GKT9</accession>
<organism evidence="1 2">
    <name type="scientific">Nitrospirillum amazonense</name>
    <dbReference type="NCBI Taxonomy" id="28077"/>
    <lineage>
        <taxon>Bacteria</taxon>
        <taxon>Pseudomonadati</taxon>
        <taxon>Pseudomonadota</taxon>
        <taxon>Alphaproteobacteria</taxon>
        <taxon>Rhodospirillales</taxon>
        <taxon>Azospirillaceae</taxon>
        <taxon>Nitrospirillum</taxon>
    </lineage>
</organism>
<dbReference type="EMBL" id="VITR01000024">
    <property type="protein sequence ID" value="TWB34593.1"/>
    <property type="molecule type" value="Genomic_DNA"/>
</dbReference>
<dbReference type="OrthoDB" id="7364814at2"/>
<reference evidence="1 2" key="1">
    <citation type="submission" date="2019-06" db="EMBL/GenBank/DDBJ databases">
        <title>Genomic Encyclopedia of Type Strains, Phase IV (KMG-V): Genome sequencing to study the core and pangenomes of soil and plant-associated prokaryotes.</title>
        <authorList>
            <person name="Whitman W."/>
        </authorList>
    </citation>
    <scope>NUCLEOTIDE SEQUENCE [LARGE SCALE GENOMIC DNA]</scope>
    <source>
        <strain evidence="1 2">BR 11622</strain>
    </source>
</reference>
<dbReference type="Proteomes" id="UP000315751">
    <property type="component" value="Unassembled WGS sequence"/>
</dbReference>
<comment type="caution">
    <text evidence="1">The sequence shown here is derived from an EMBL/GenBank/DDBJ whole genome shotgun (WGS) entry which is preliminary data.</text>
</comment>
<evidence type="ECO:0000313" key="1">
    <source>
        <dbReference type="EMBL" id="TWB34593.1"/>
    </source>
</evidence>
<dbReference type="RefSeq" id="WP_145736364.1">
    <property type="nucleotide sequence ID" value="NZ_VITR01000024.1"/>
</dbReference>